<feature type="signal peptide" evidence="1">
    <location>
        <begin position="1"/>
        <end position="22"/>
    </location>
</feature>
<reference evidence="2 3" key="1">
    <citation type="submission" date="2024-10" db="EMBL/GenBank/DDBJ databases">
        <title>The Natural Products Discovery Center: Release of the First 8490 Sequenced Strains for Exploring Actinobacteria Biosynthetic Diversity.</title>
        <authorList>
            <person name="Kalkreuter E."/>
            <person name="Kautsar S.A."/>
            <person name="Yang D."/>
            <person name="Bader C.D."/>
            <person name="Teijaro C.N."/>
            <person name="Fluegel L."/>
            <person name="Davis C.M."/>
            <person name="Simpson J.R."/>
            <person name="Lauterbach L."/>
            <person name="Steele A.D."/>
            <person name="Gui C."/>
            <person name="Meng S."/>
            <person name="Li G."/>
            <person name="Viehrig K."/>
            <person name="Ye F."/>
            <person name="Su P."/>
            <person name="Kiefer A.F."/>
            <person name="Nichols A."/>
            <person name="Cepeda A.J."/>
            <person name="Yan W."/>
            <person name="Fan B."/>
            <person name="Jiang Y."/>
            <person name="Adhikari A."/>
            <person name="Zheng C.-J."/>
            <person name="Schuster L."/>
            <person name="Cowan T.M."/>
            <person name="Smanski M.J."/>
            <person name="Chevrette M.G."/>
            <person name="De Carvalho L.P.S."/>
            <person name="Shen B."/>
        </authorList>
    </citation>
    <scope>NUCLEOTIDE SEQUENCE [LARGE SCALE GENOMIC DNA]</scope>
    <source>
        <strain evidence="2 3">NPDC087581</strain>
    </source>
</reference>
<dbReference type="EMBL" id="JBIUWZ010000043">
    <property type="protein sequence ID" value="MFJ2680941.1"/>
    <property type="molecule type" value="Genomic_DNA"/>
</dbReference>
<name>A0ABW8E6N1_9PSED</name>
<keyword evidence="1" id="KW-0732">Signal</keyword>
<evidence type="ECO:0000313" key="2">
    <source>
        <dbReference type="EMBL" id="MFJ2680941.1"/>
    </source>
</evidence>
<organism evidence="2 3">
    <name type="scientific">Pseudomonas sivasensis</name>
    <dbReference type="NCBI Taxonomy" id="1880678"/>
    <lineage>
        <taxon>Bacteria</taxon>
        <taxon>Pseudomonadati</taxon>
        <taxon>Pseudomonadota</taxon>
        <taxon>Gammaproteobacteria</taxon>
        <taxon>Pseudomonadales</taxon>
        <taxon>Pseudomonadaceae</taxon>
        <taxon>Pseudomonas</taxon>
    </lineage>
</organism>
<gene>
    <name evidence="2" type="ORF">ACIOWJ_22970</name>
</gene>
<evidence type="ECO:0008006" key="4">
    <source>
        <dbReference type="Google" id="ProtNLM"/>
    </source>
</evidence>
<keyword evidence="3" id="KW-1185">Reference proteome</keyword>
<protein>
    <recommendedName>
        <fullName evidence="4">Lipoprotein</fullName>
    </recommendedName>
</protein>
<sequence>MKMGKGAAAATLAAILAMNGCASIVSTSKPKVNIYALPQVTTYTIKDSTGKVLLTGQTPGAALLETSRGYFKRQSYSITFSADGYSDSTQILKPTISGWYWWNILLGGAVGMLIVDPLTGAMYTLPDEVVGTLKPVATSAPNPLAQPAQAQQ</sequence>
<accession>A0ABW8E6N1</accession>
<proteinExistence type="predicted"/>
<evidence type="ECO:0000256" key="1">
    <source>
        <dbReference type="SAM" id="SignalP"/>
    </source>
</evidence>
<dbReference type="Proteomes" id="UP001617213">
    <property type="component" value="Unassembled WGS sequence"/>
</dbReference>
<evidence type="ECO:0000313" key="3">
    <source>
        <dbReference type="Proteomes" id="UP001617213"/>
    </source>
</evidence>
<feature type="chain" id="PRO_5047228433" description="Lipoprotein" evidence="1">
    <location>
        <begin position="23"/>
        <end position="152"/>
    </location>
</feature>
<dbReference type="RefSeq" id="WP_401383522.1">
    <property type="nucleotide sequence ID" value="NZ_JBIUWZ010000043.1"/>
</dbReference>
<comment type="caution">
    <text evidence="2">The sequence shown here is derived from an EMBL/GenBank/DDBJ whole genome shotgun (WGS) entry which is preliminary data.</text>
</comment>